<dbReference type="Proteomes" id="UP000242913">
    <property type="component" value="Unassembled WGS sequence"/>
</dbReference>
<evidence type="ECO:0000256" key="3">
    <source>
        <dbReference type="ARBA" id="ARBA00010228"/>
    </source>
</evidence>
<dbReference type="Gene3D" id="3.30.1230.20">
    <property type="match status" value="1"/>
</dbReference>
<name>A0A238C2X6_9BILA</name>
<comment type="subcellular location">
    <subcellularLocation>
        <location evidence="2">Cytoplasm</location>
        <location evidence="2">Cytosol</location>
    </subcellularLocation>
    <subcellularLocation>
        <location evidence="1">Rough endoplasmic reticulum</location>
    </subcellularLocation>
</comment>
<dbReference type="InterPro" id="IPR001931">
    <property type="entry name" value="Ribosomal_eS21"/>
</dbReference>
<evidence type="ECO:0000256" key="2">
    <source>
        <dbReference type="ARBA" id="ARBA00004514"/>
    </source>
</evidence>
<evidence type="ECO:0000256" key="4">
    <source>
        <dbReference type="ARBA" id="ARBA00022824"/>
    </source>
</evidence>
<dbReference type="PANTHER" id="PTHR10442">
    <property type="entry name" value="40S RIBOSOMAL PROTEIN S21"/>
    <property type="match status" value="1"/>
</dbReference>
<dbReference type="GO" id="GO:0022626">
    <property type="term" value="C:cytosolic ribosome"/>
    <property type="evidence" value="ECO:0007669"/>
    <property type="project" value="UniProtKB-ARBA"/>
</dbReference>
<evidence type="ECO:0000256" key="8">
    <source>
        <dbReference type="ARBA" id="ARBA00035451"/>
    </source>
</evidence>
<gene>
    <name evidence="9" type="ORF">X798_01354</name>
</gene>
<keyword evidence="10" id="KW-1185">Reference proteome</keyword>
<dbReference type="InterPro" id="IPR018279">
    <property type="entry name" value="Ribosomal_eS21_CS"/>
</dbReference>
<sequence>MSRVRLSVSWCGRLGVAMDEGGCWRGAFLGQDFLVIWSIDGCTGQELLSFHLLIMQNDEGALVELYIPRKCSSSSRIIAATDHAAVQIDLVDVDPKTGRMVPGKVIRYAICGEIRCMGESDDCILRLAKRDGLIPSSF</sequence>
<evidence type="ECO:0000313" key="10">
    <source>
        <dbReference type="Proteomes" id="UP000242913"/>
    </source>
</evidence>
<dbReference type="InterPro" id="IPR038579">
    <property type="entry name" value="Ribosomal_eS21_sf"/>
</dbReference>
<dbReference type="GO" id="GO:1990904">
    <property type="term" value="C:ribonucleoprotein complex"/>
    <property type="evidence" value="ECO:0007669"/>
    <property type="project" value="UniProtKB-KW"/>
</dbReference>
<proteinExistence type="inferred from homology"/>
<organism evidence="9 10">
    <name type="scientific">Onchocerca flexuosa</name>
    <dbReference type="NCBI Taxonomy" id="387005"/>
    <lineage>
        <taxon>Eukaryota</taxon>
        <taxon>Metazoa</taxon>
        <taxon>Ecdysozoa</taxon>
        <taxon>Nematoda</taxon>
        <taxon>Chromadorea</taxon>
        <taxon>Rhabditida</taxon>
        <taxon>Spirurina</taxon>
        <taxon>Spiruromorpha</taxon>
        <taxon>Filarioidea</taxon>
        <taxon>Onchocercidae</taxon>
        <taxon>Onchocerca</taxon>
    </lineage>
</organism>
<accession>A0A238C2X6</accession>
<evidence type="ECO:0000256" key="6">
    <source>
        <dbReference type="ARBA" id="ARBA00023274"/>
    </source>
</evidence>
<dbReference type="FunFam" id="3.30.1230.20:FF:000001">
    <property type="entry name" value="40S ribosomal protein S21"/>
    <property type="match status" value="1"/>
</dbReference>
<keyword evidence="6" id="KW-0687">Ribonucleoprotein</keyword>
<comment type="similarity">
    <text evidence="3">Belongs to the eukaryotic ribosomal protein eS21 family.</text>
</comment>
<dbReference type="AlphaFoldDB" id="A0A238C2X6"/>
<dbReference type="GO" id="GO:0003735">
    <property type="term" value="F:structural constituent of ribosome"/>
    <property type="evidence" value="ECO:0007669"/>
    <property type="project" value="InterPro"/>
</dbReference>
<reference evidence="9 10" key="1">
    <citation type="submission" date="2015-12" db="EMBL/GenBank/DDBJ databases">
        <title>Draft genome of the nematode, Onchocerca flexuosa.</title>
        <authorList>
            <person name="Mitreva M."/>
        </authorList>
    </citation>
    <scope>NUCLEOTIDE SEQUENCE [LARGE SCALE GENOMIC DNA]</scope>
    <source>
        <strain evidence="9">Red Deer</strain>
    </source>
</reference>
<evidence type="ECO:0000256" key="1">
    <source>
        <dbReference type="ARBA" id="ARBA00004427"/>
    </source>
</evidence>
<evidence type="ECO:0000313" key="9">
    <source>
        <dbReference type="EMBL" id="OZC11496.1"/>
    </source>
</evidence>
<dbReference type="GO" id="GO:0006412">
    <property type="term" value="P:translation"/>
    <property type="evidence" value="ECO:0007669"/>
    <property type="project" value="InterPro"/>
</dbReference>
<keyword evidence="4" id="KW-0256">Endoplasmic reticulum</keyword>
<dbReference type="Pfam" id="PF01249">
    <property type="entry name" value="Ribosomal_S21e"/>
    <property type="match status" value="1"/>
</dbReference>
<dbReference type="PROSITE" id="PS00996">
    <property type="entry name" value="RIBOSOMAL_S21E"/>
    <property type="match status" value="1"/>
</dbReference>
<evidence type="ECO:0000256" key="5">
    <source>
        <dbReference type="ARBA" id="ARBA00022980"/>
    </source>
</evidence>
<protein>
    <recommendedName>
        <fullName evidence="7">Small ribosomal subunit protein eS21</fullName>
    </recommendedName>
    <alternativeName>
        <fullName evidence="8">40S ribosomal protein S21</fullName>
    </alternativeName>
</protein>
<dbReference type="OrthoDB" id="278325at2759"/>
<evidence type="ECO:0000256" key="7">
    <source>
        <dbReference type="ARBA" id="ARBA00035150"/>
    </source>
</evidence>
<dbReference type="GO" id="GO:0005791">
    <property type="term" value="C:rough endoplasmic reticulum"/>
    <property type="evidence" value="ECO:0007669"/>
    <property type="project" value="UniProtKB-SubCell"/>
</dbReference>
<keyword evidence="5 9" id="KW-0689">Ribosomal protein</keyword>
<dbReference type="EMBL" id="KZ269980">
    <property type="protein sequence ID" value="OZC11496.1"/>
    <property type="molecule type" value="Genomic_DNA"/>
</dbReference>